<evidence type="ECO:0000313" key="11">
    <source>
        <dbReference type="Proteomes" id="UP001374579"/>
    </source>
</evidence>
<dbReference type="GO" id="GO:0005524">
    <property type="term" value="F:ATP binding"/>
    <property type="evidence" value="ECO:0007669"/>
    <property type="project" value="UniProtKB-KW"/>
</dbReference>
<keyword evidence="5" id="KW-0067">ATP-binding</keyword>
<protein>
    <recommendedName>
        <fullName evidence="2">serine--tRNA ligase</fullName>
        <ecNumber evidence="2">6.1.1.11</ecNumber>
    </recommendedName>
    <alternativeName>
        <fullName evidence="7">Seryl-tRNA synthetase</fullName>
    </alternativeName>
</protein>
<evidence type="ECO:0000256" key="8">
    <source>
        <dbReference type="SAM" id="MobiDB-lite"/>
    </source>
</evidence>
<evidence type="ECO:0000313" key="10">
    <source>
        <dbReference type="EMBL" id="KAK7104353.1"/>
    </source>
</evidence>
<feature type="region of interest" description="Disordered" evidence="8">
    <location>
        <begin position="60"/>
        <end position="98"/>
    </location>
</feature>
<dbReference type="Proteomes" id="UP001374579">
    <property type="component" value="Unassembled WGS sequence"/>
</dbReference>
<dbReference type="PANTHER" id="PTHR11778">
    <property type="entry name" value="SERYL-TRNA SYNTHETASE"/>
    <property type="match status" value="1"/>
</dbReference>
<dbReference type="GO" id="GO:0006434">
    <property type="term" value="P:seryl-tRNA aminoacylation"/>
    <property type="evidence" value="ECO:0007669"/>
    <property type="project" value="InterPro"/>
</dbReference>
<feature type="compositionally biased region" description="Basic and acidic residues" evidence="8">
    <location>
        <begin position="489"/>
        <end position="503"/>
    </location>
</feature>
<accession>A0AAN9BFT7</accession>
<evidence type="ECO:0000256" key="7">
    <source>
        <dbReference type="ARBA" id="ARBA00031113"/>
    </source>
</evidence>
<keyword evidence="6" id="KW-0030">Aminoacyl-tRNA synthetase</keyword>
<keyword evidence="11" id="KW-1185">Reference proteome</keyword>
<proteinExistence type="inferred from homology"/>
<dbReference type="AlphaFoldDB" id="A0AAN9BFT7"/>
<reference evidence="10 11" key="1">
    <citation type="submission" date="2024-02" db="EMBL/GenBank/DDBJ databases">
        <title>Chromosome-scale genome assembly of the rough periwinkle Littorina saxatilis.</title>
        <authorList>
            <person name="De Jode A."/>
            <person name="Faria R."/>
            <person name="Formenti G."/>
            <person name="Sims Y."/>
            <person name="Smith T.P."/>
            <person name="Tracey A."/>
            <person name="Wood J.M.D."/>
            <person name="Zagrodzka Z.B."/>
            <person name="Johannesson K."/>
            <person name="Butlin R.K."/>
            <person name="Leder E.H."/>
        </authorList>
    </citation>
    <scope>NUCLEOTIDE SEQUENCE [LARGE SCALE GENOMIC DNA]</scope>
    <source>
        <strain evidence="10">Snail1</strain>
        <tissue evidence="10">Muscle</tissue>
    </source>
</reference>
<dbReference type="Gene3D" id="3.30.930.10">
    <property type="entry name" value="Bira Bifunctional Protein, Domain 2"/>
    <property type="match status" value="1"/>
</dbReference>
<dbReference type="FunFam" id="3.30.930.10:FF:000078">
    <property type="entry name" value="Seryl-tRNA synthetase"/>
    <property type="match status" value="1"/>
</dbReference>
<evidence type="ECO:0000256" key="2">
    <source>
        <dbReference type="ARBA" id="ARBA00012840"/>
    </source>
</evidence>
<evidence type="ECO:0000256" key="5">
    <source>
        <dbReference type="ARBA" id="ARBA00022840"/>
    </source>
</evidence>
<dbReference type="PROSITE" id="PS50862">
    <property type="entry name" value="AA_TRNA_LIGASE_II"/>
    <property type="match status" value="1"/>
</dbReference>
<sequence>MSRNLFLIPLLHQSFPRRLQQILRNSFSPQIFSSKICSVCLQNHRSFASTRQSYAQQTTFASAAASEKHESERSSPEAVEPKTSDWQQHQPEAWKSQFQPPEPQLNWEYLCNPDNLEFIRENIAHRKGVGDIDKVHHLWNAYQRAQSEEEKQMVWQQLLSEGFHIPNTSHPDSPIGEESNARTAKVHSQKKEFDFQPKTVVELGERLQMLRTDNVTMTTGPRTYYFLGELARLEQALIRFTLSRLKEKGFQLVSVPDLLNPQIIESCGFKTQGERTQVYRLKDTHGPVCLAGTAEMSLGGLFMNEVFDEKDLPKKVTAVSRCYRAETSDIAEEKGIYRVHQFTKVEMFGLTSDEGNDESGQLLQELLDIEQELFVSLGLHFRVLDMATEELGAPAHRKFDIETWMPGKEFWGEISSASNCTDFQSRRLNIHYRDKTGNLKFAHTVNGTACANPRMVMALLENNQKQDGSVVLPKALEPWLGSSVLSPPKHKDPFMRMQDRRKR</sequence>
<feature type="compositionally biased region" description="Basic and acidic residues" evidence="8">
    <location>
        <begin position="66"/>
        <end position="83"/>
    </location>
</feature>
<evidence type="ECO:0000256" key="4">
    <source>
        <dbReference type="ARBA" id="ARBA00022741"/>
    </source>
</evidence>
<dbReference type="InterPro" id="IPR002314">
    <property type="entry name" value="aa-tRNA-synt_IIb"/>
</dbReference>
<comment type="similarity">
    <text evidence="1">Belongs to the class-II aminoacyl-tRNA synthetase family. Type-1 seryl-tRNA synthetase subfamily.</text>
</comment>
<feature type="region of interest" description="Disordered" evidence="8">
    <location>
        <begin position="482"/>
        <end position="503"/>
    </location>
</feature>
<comment type="caution">
    <text evidence="10">The sequence shown here is derived from an EMBL/GenBank/DDBJ whole genome shotgun (WGS) entry which is preliminary data.</text>
</comment>
<dbReference type="InterPro" id="IPR002317">
    <property type="entry name" value="Ser-tRNA-ligase_type_1"/>
</dbReference>
<organism evidence="10 11">
    <name type="scientific">Littorina saxatilis</name>
    <dbReference type="NCBI Taxonomy" id="31220"/>
    <lineage>
        <taxon>Eukaryota</taxon>
        <taxon>Metazoa</taxon>
        <taxon>Spiralia</taxon>
        <taxon>Lophotrochozoa</taxon>
        <taxon>Mollusca</taxon>
        <taxon>Gastropoda</taxon>
        <taxon>Caenogastropoda</taxon>
        <taxon>Littorinimorpha</taxon>
        <taxon>Littorinoidea</taxon>
        <taxon>Littorinidae</taxon>
        <taxon>Littorina</taxon>
    </lineage>
</organism>
<dbReference type="InterPro" id="IPR045864">
    <property type="entry name" value="aa-tRNA-synth_II/BPL/LPL"/>
</dbReference>
<dbReference type="PRINTS" id="PR00981">
    <property type="entry name" value="TRNASYNTHSER"/>
</dbReference>
<gene>
    <name evidence="10" type="ORF">V1264_019086</name>
</gene>
<name>A0AAN9BFT7_9CAEN</name>
<dbReference type="GO" id="GO:0004828">
    <property type="term" value="F:serine-tRNA ligase activity"/>
    <property type="evidence" value="ECO:0007669"/>
    <property type="project" value="UniProtKB-EC"/>
</dbReference>
<dbReference type="NCBIfam" id="TIGR00414">
    <property type="entry name" value="serS"/>
    <property type="match status" value="1"/>
</dbReference>
<keyword evidence="3" id="KW-0436">Ligase</keyword>
<evidence type="ECO:0000256" key="6">
    <source>
        <dbReference type="ARBA" id="ARBA00023146"/>
    </source>
</evidence>
<feature type="domain" description="Aminoacyl-transfer RNA synthetases class-II family profile" evidence="9">
    <location>
        <begin position="232"/>
        <end position="473"/>
    </location>
</feature>
<dbReference type="SUPFAM" id="SSF55681">
    <property type="entry name" value="Class II aaRS and biotin synthetases"/>
    <property type="match status" value="1"/>
</dbReference>
<evidence type="ECO:0000256" key="1">
    <source>
        <dbReference type="ARBA" id="ARBA00010728"/>
    </source>
</evidence>
<dbReference type="EC" id="6.1.1.11" evidence="2"/>
<dbReference type="EMBL" id="JBAMIC010000008">
    <property type="protein sequence ID" value="KAK7104353.1"/>
    <property type="molecule type" value="Genomic_DNA"/>
</dbReference>
<keyword evidence="4" id="KW-0547">Nucleotide-binding</keyword>
<dbReference type="InterPro" id="IPR006195">
    <property type="entry name" value="aa-tRNA-synth_II"/>
</dbReference>
<evidence type="ECO:0000256" key="3">
    <source>
        <dbReference type="ARBA" id="ARBA00022598"/>
    </source>
</evidence>
<evidence type="ECO:0000259" key="9">
    <source>
        <dbReference type="PROSITE" id="PS50862"/>
    </source>
</evidence>
<dbReference type="Pfam" id="PF00587">
    <property type="entry name" value="tRNA-synt_2b"/>
    <property type="match status" value="1"/>
</dbReference>